<dbReference type="OrthoDB" id="4850726at2759"/>
<accession>A0A6A6I7G0</accession>
<keyword evidence="3" id="KW-1185">Reference proteome</keyword>
<feature type="non-terminal residue" evidence="2">
    <location>
        <position position="1"/>
    </location>
</feature>
<dbReference type="RefSeq" id="XP_033681315.1">
    <property type="nucleotide sequence ID" value="XM_033823946.1"/>
</dbReference>
<dbReference type="EMBL" id="ML987199">
    <property type="protein sequence ID" value="KAF2246311.1"/>
    <property type="molecule type" value="Genomic_DNA"/>
</dbReference>
<gene>
    <name evidence="2" type="ORF">BU26DRAFT_431966</name>
</gene>
<feature type="domain" description="WW" evidence="1">
    <location>
        <begin position="55"/>
        <end position="88"/>
    </location>
</feature>
<dbReference type="Proteomes" id="UP000800094">
    <property type="component" value="Unassembled WGS sequence"/>
</dbReference>
<protein>
    <recommendedName>
        <fullName evidence="1">WW domain-containing protein</fullName>
    </recommendedName>
</protein>
<dbReference type="PROSITE" id="PS01159">
    <property type="entry name" value="WW_DOMAIN_1"/>
    <property type="match status" value="1"/>
</dbReference>
<sequence>PYEYQPLDQEAQEIRLLRLLPGEFDDPIQLEVFHAPLVEPEPAPDTRLSMNEILQTVPDGWDLHQTVEGRYIFWNKNVKSTQWMHPKPDVEKSRYHCDAVLDPYPGFKPVYEAW</sequence>
<organism evidence="2 3">
    <name type="scientific">Trematosphaeria pertusa</name>
    <dbReference type="NCBI Taxonomy" id="390896"/>
    <lineage>
        <taxon>Eukaryota</taxon>
        <taxon>Fungi</taxon>
        <taxon>Dikarya</taxon>
        <taxon>Ascomycota</taxon>
        <taxon>Pezizomycotina</taxon>
        <taxon>Dothideomycetes</taxon>
        <taxon>Pleosporomycetidae</taxon>
        <taxon>Pleosporales</taxon>
        <taxon>Massarineae</taxon>
        <taxon>Trematosphaeriaceae</taxon>
        <taxon>Trematosphaeria</taxon>
    </lineage>
</organism>
<dbReference type="InterPro" id="IPR001202">
    <property type="entry name" value="WW_dom"/>
</dbReference>
<reference evidence="2" key="1">
    <citation type="journal article" date="2020" name="Stud. Mycol.">
        <title>101 Dothideomycetes genomes: a test case for predicting lifestyles and emergence of pathogens.</title>
        <authorList>
            <person name="Haridas S."/>
            <person name="Albert R."/>
            <person name="Binder M."/>
            <person name="Bloem J."/>
            <person name="Labutti K."/>
            <person name="Salamov A."/>
            <person name="Andreopoulos B."/>
            <person name="Baker S."/>
            <person name="Barry K."/>
            <person name="Bills G."/>
            <person name="Bluhm B."/>
            <person name="Cannon C."/>
            <person name="Castanera R."/>
            <person name="Culley D."/>
            <person name="Daum C."/>
            <person name="Ezra D."/>
            <person name="Gonzalez J."/>
            <person name="Henrissat B."/>
            <person name="Kuo A."/>
            <person name="Liang C."/>
            <person name="Lipzen A."/>
            <person name="Lutzoni F."/>
            <person name="Magnuson J."/>
            <person name="Mondo S."/>
            <person name="Nolan M."/>
            <person name="Ohm R."/>
            <person name="Pangilinan J."/>
            <person name="Park H.-J."/>
            <person name="Ramirez L."/>
            <person name="Alfaro M."/>
            <person name="Sun H."/>
            <person name="Tritt A."/>
            <person name="Yoshinaga Y."/>
            <person name="Zwiers L.-H."/>
            <person name="Turgeon B."/>
            <person name="Goodwin S."/>
            <person name="Spatafora J."/>
            <person name="Crous P."/>
            <person name="Grigoriev I."/>
        </authorList>
    </citation>
    <scope>NUCLEOTIDE SEQUENCE</scope>
    <source>
        <strain evidence="2">CBS 122368</strain>
    </source>
</reference>
<name>A0A6A6I7G0_9PLEO</name>
<dbReference type="AlphaFoldDB" id="A0A6A6I7G0"/>
<dbReference type="InterPro" id="IPR036020">
    <property type="entry name" value="WW_dom_sf"/>
</dbReference>
<dbReference type="PROSITE" id="PS50020">
    <property type="entry name" value="WW_DOMAIN_2"/>
    <property type="match status" value="1"/>
</dbReference>
<proteinExistence type="predicted"/>
<dbReference type="Gene3D" id="2.20.70.10">
    <property type="match status" value="1"/>
</dbReference>
<dbReference type="SUPFAM" id="SSF51045">
    <property type="entry name" value="WW domain"/>
    <property type="match status" value="1"/>
</dbReference>
<evidence type="ECO:0000313" key="2">
    <source>
        <dbReference type="EMBL" id="KAF2246311.1"/>
    </source>
</evidence>
<dbReference type="CDD" id="cd00201">
    <property type="entry name" value="WW"/>
    <property type="match status" value="1"/>
</dbReference>
<evidence type="ECO:0000259" key="1">
    <source>
        <dbReference type="PROSITE" id="PS50020"/>
    </source>
</evidence>
<dbReference type="GeneID" id="54577276"/>
<evidence type="ECO:0000313" key="3">
    <source>
        <dbReference type="Proteomes" id="UP000800094"/>
    </source>
</evidence>